<dbReference type="SUPFAM" id="SSF64288">
    <property type="entry name" value="Chorismate lyase-like"/>
    <property type="match status" value="1"/>
</dbReference>
<name>A0A973AAL9_9GAMM</name>
<accession>A0A973AAL9</accession>
<protein>
    <submittedName>
        <fullName evidence="1">DUF98 domain-containing protein</fullName>
    </submittedName>
</protein>
<dbReference type="EMBL" id="JABMOJ010000558">
    <property type="protein sequence ID" value="NQV66662.1"/>
    <property type="molecule type" value="Genomic_DNA"/>
</dbReference>
<dbReference type="AlphaFoldDB" id="A0A973AAL9"/>
<dbReference type="InterPro" id="IPR028978">
    <property type="entry name" value="Chorismate_lyase_/UTRA_dom_sf"/>
</dbReference>
<proteinExistence type="predicted"/>
<reference evidence="1" key="1">
    <citation type="submission" date="2020-05" db="EMBL/GenBank/DDBJ databases">
        <title>Sulfur intermediates as new biogeochemical hubs in an aquatic model microbial ecosystem.</title>
        <authorList>
            <person name="Vigneron A."/>
        </authorList>
    </citation>
    <scope>NUCLEOTIDE SEQUENCE</scope>
    <source>
        <strain evidence="1">Bin.250</strain>
    </source>
</reference>
<organism evidence="1 2">
    <name type="scientific">SAR86 cluster bacterium</name>
    <dbReference type="NCBI Taxonomy" id="2030880"/>
    <lineage>
        <taxon>Bacteria</taxon>
        <taxon>Pseudomonadati</taxon>
        <taxon>Pseudomonadota</taxon>
        <taxon>Gammaproteobacteria</taxon>
        <taxon>SAR86 cluster</taxon>
    </lineage>
</organism>
<comment type="caution">
    <text evidence="1">The sequence shown here is derived from an EMBL/GenBank/DDBJ whole genome shotgun (WGS) entry which is preliminary data.</text>
</comment>
<dbReference type="Pfam" id="PF01947">
    <property type="entry name" value="Rv2949c-like"/>
    <property type="match status" value="1"/>
</dbReference>
<evidence type="ECO:0000313" key="1">
    <source>
        <dbReference type="EMBL" id="NQV66662.1"/>
    </source>
</evidence>
<dbReference type="Proteomes" id="UP000754644">
    <property type="component" value="Unassembled WGS sequence"/>
</dbReference>
<dbReference type="Gene3D" id="3.40.1410.10">
    <property type="entry name" value="Chorismate lyase-like"/>
    <property type="match status" value="1"/>
</dbReference>
<sequence>MLDRLASIIQPSIDFSTLPPILRVLLLTDGTVTHSLAAYFAEDIQVNCLSQVQVGDEVIEREVMLVGELSGTEYAHAHSTIHTHLLDHEMRRRLDSGQAGIGELLNANNRETFREITRIHYCHDLPGRPNPFKASTPGSQVIARDYRIHTQQRPLILITEEFPVASYLGLGE</sequence>
<evidence type="ECO:0000313" key="2">
    <source>
        <dbReference type="Proteomes" id="UP000754644"/>
    </source>
</evidence>
<dbReference type="InterPro" id="IPR002800">
    <property type="entry name" value="Rv2949c-like"/>
</dbReference>
<gene>
    <name evidence="1" type="ORF">HQ497_14990</name>
</gene>